<dbReference type="EMBL" id="JXSL01000027">
    <property type="protein sequence ID" value="KIL98827.1"/>
    <property type="molecule type" value="Genomic_DNA"/>
</dbReference>
<dbReference type="AlphaFoldDB" id="A0A0C2UBF6"/>
<evidence type="ECO:0000313" key="1">
    <source>
        <dbReference type="EMBL" id="KIL98827.1"/>
    </source>
</evidence>
<evidence type="ECO:0000313" key="2">
    <source>
        <dbReference type="Proteomes" id="UP000031971"/>
    </source>
</evidence>
<organism evidence="1 2">
    <name type="scientific">Paramagnetospirillum magnetotacticum MS-1</name>
    <dbReference type="NCBI Taxonomy" id="272627"/>
    <lineage>
        <taxon>Bacteria</taxon>
        <taxon>Pseudomonadati</taxon>
        <taxon>Pseudomonadota</taxon>
        <taxon>Alphaproteobacteria</taxon>
        <taxon>Rhodospirillales</taxon>
        <taxon>Magnetospirillaceae</taxon>
        <taxon>Paramagnetospirillum</taxon>
    </lineage>
</organism>
<proteinExistence type="predicted"/>
<keyword evidence="2" id="KW-1185">Reference proteome</keyword>
<dbReference type="RefSeq" id="WP_009866682.1">
    <property type="nucleotide sequence ID" value="NZ_JXSL01000027.1"/>
</dbReference>
<accession>A0A0C2UBF6</accession>
<sequence length="90" mass="9227">MHITTTTALQALAAATATDDMESVTAAETAVLQAPIRSADDALAVLAISGGYIHRDDQAVLERHNAAVALLADKLGVDLAGLADWYGVPA</sequence>
<dbReference type="Proteomes" id="UP000031971">
    <property type="component" value="Unassembled WGS sequence"/>
</dbReference>
<name>A0A0C2UBF6_PARME</name>
<gene>
    <name evidence="1" type="ORF">CCC_02277</name>
</gene>
<protein>
    <submittedName>
        <fullName evidence="1">Uncharacterized protein</fullName>
    </submittedName>
</protein>
<comment type="caution">
    <text evidence="1">The sequence shown here is derived from an EMBL/GenBank/DDBJ whole genome shotgun (WGS) entry which is preliminary data.</text>
</comment>
<reference evidence="1 2" key="1">
    <citation type="submission" date="2015-01" db="EMBL/GenBank/DDBJ databases">
        <title>Genome Sequence of Magnetospirillum magnetotacticum Strain MS-1.</title>
        <authorList>
            <person name="Marinov G.K."/>
            <person name="Smalley M.D."/>
            <person name="DeSalvo G."/>
        </authorList>
    </citation>
    <scope>NUCLEOTIDE SEQUENCE [LARGE SCALE GENOMIC DNA]</scope>
    <source>
        <strain evidence="1 2">MS-1</strain>
    </source>
</reference>